<dbReference type="InterPro" id="IPR016047">
    <property type="entry name" value="M23ase_b-sheet_dom"/>
</dbReference>
<dbReference type="Proteomes" id="UP000270021">
    <property type="component" value="Chromosome"/>
</dbReference>
<dbReference type="InterPro" id="IPR050570">
    <property type="entry name" value="Cell_wall_metabolism_enzyme"/>
</dbReference>
<evidence type="ECO:0000256" key="1">
    <source>
        <dbReference type="SAM" id="MobiDB-lite"/>
    </source>
</evidence>
<evidence type="ECO:0000313" key="3">
    <source>
        <dbReference type="EMBL" id="AZN29920.1"/>
    </source>
</evidence>
<dbReference type="RefSeq" id="WP_126040215.1">
    <property type="nucleotide sequence ID" value="NZ_CP034438.1"/>
</dbReference>
<evidence type="ECO:0000313" key="4">
    <source>
        <dbReference type="Proteomes" id="UP000270021"/>
    </source>
</evidence>
<accession>A0A3Q8WTH3</accession>
<protein>
    <recommendedName>
        <fullName evidence="2">M23ase beta-sheet core domain-containing protein</fullName>
    </recommendedName>
</protein>
<dbReference type="AlphaFoldDB" id="A0A3Q8WTH3"/>
<dbReference type="CDD" id="cd12797">
    <property type="entry name" value="M23_peptidase"/>
    <property type="match status" value="1"/>
</dbReference>
<dbReference type="Gene3D" id="2.70.70.10">
    <property type="entry name" value="Glucose Permease (Domain IIA)"/>
    <property type="match status" value="1"/>
</dbReference>
<feature type="compositionally biased region" description="Basic and acidic residues" evidence="1">
    <location>
        <begin position="1"/>
        <end position="17"/>
    </location>
</feature>
<dbReference type="EMBL" id="CP034438">
    <property type="protein sequence ID" value="AZN29920.1"/>
    <property type="molecule type" value="Genomic_DNA"/>
</dbReference>
<dbReference type="InterPro" id="IPR011055">
    <property type="entry name" value="Dup_hybrid_motif"/>
</dbReference>
<dbReference type="GO" id="GO:0004222">
    <property type="term" value="F:metalloendopeptidase activity"/>
    <property type="evidence" value="ECO:0007669"/>
    <property type="project" value="TreeGrafter"/>
</dbReference>
<sequence>MPEREATSLPSRRELRAARRAVSAQAPLPSRRELREARRAASAAAVRDESIAARRARRAAGQPVVPSQSLIADELADLSLQARPTDLATPSDAQAPRVAVERAAVTAEPAVLDASPAKPEAAVTQMATAEIPAKPEAAVRETAEAPANTEITDVSVRPAPMLVRTATCPREETPTERIAAVPHVSRRASRSAHAVSRVRMQARASMAVATSVVVGFGAASVIAGAGQSAAAVTGSPVVSSLEQAPVIDATVPAAFAKNTEAADIDRVIGARALAESTPAKPAVCADESANGLTAALTDTSNSVVAMPVREGSYRISSGYGNRWNPIAGGYQFHLGSDFAAELGTPIYAIADGTVEYVGLGKDGRSNNLVIIRHENGGDVFWSWYVHMYDNGIHVAEGEQVEVGQHIADVGNNGRSTGPHLHLEIHTDQSGTTVDPLGFLADRGARDVSNLCS</sequence>
<gene>
    <name evidence="3" type="ORF">EJO69_06075</name>
</gene>
<dbReference type="KEGG" id="fsl:EJO69_06075"/>
<proteinExistence type="predicted"/>
<organism evidence="3 4">
    <name type="scientific">Flaviflexus salsibiostraticola</name>
    <dbReference type="NCBI Taxonomy" id="1282737"/>
    <lineage>
        <taxon>Bacteria</taxon>
        <taxon>Bacillati</taxon>
        <taxon>Actinomycetota</taxon>
        <taxon>Actinomycetes</taxon>
        <taxon>Actinomycetales</taxon>
        <taxon>Actinomycetaceae</taxon>
        <taxon>Flaviflexus</taxon>
    </lineage>
</organism>
<feature type="region of interest" description="Disordered" evidence="1">
    <location>
        <begin position="1"/>
        <end position="36"/>
    </location>
</feature>
<feature type="domain" description="M23ase beta-sheet core" evidence="2">
    <location>
        <begin position="332"/>
        <end position="435"/>
    </location>
</feature>
<dbReference type="PANTHER" id="PTHR21666">
    <property type="entry name" value="PEPTIDASE-RELATED"/>
    <property type="match status" value="1"/>
</dbReference>
<reference evidence="3 4" key="1">
    <citation type="submission" date="2018-12" db="EMBL/GenBank/DDBJ databases">
        <title>Complete genome sequence of Flaviflexus salsibiostraticola KCTC 33148.</title>
        <authorList>
            <person name="Bae J.-W."/>
        </authorList>
    </citation>
    <scope>NUCLEOTIDE SEQUENCE [LARGE SCALE GENOMIC DNA]</scope>
    <source>
        <strain evidence="3 4">KCTC 33148</strain>
    </source>
</reference>
<dbReference type="SUPFAM" id="SSF51261">
    <property type="entry name" value="Duplicated hybrid motif"/>
    <property type="match status" value="1"/>
</dbReference>
<dbReference type="OrthoDB" id="1099523at2"/>
<keyword evidence="4" id="KW-1185">Reference proteome</keyword>
<evidence type="ECO:0000259" key="2">
    <source>
        <dbReference type="Pfam" id="PF01551"/>
    </source>
</evidence>
<dbReference type="PANTHER" id="PTHR21666:SF270">
    <property type="entry name" value="MUREIN HYDROLASE ACTIVATOR ENVC"/>
    <property type="match status" value="1"/>
</dbReference>
<name>A0A3Q8WTH3_9ACTO</name>
<dbReference type="Pfam" id="PF01551">
    <property type="entry name" value="Peptidase_M23"/>
    <property type="match status" value="1"/>
</dbReference>